<comment type="caution">
    <text evidence="6">The sequence shown here is derived from an EMBL/GenBank/DDBJ whole genome shotgun (WGS) entry which is preliminary data.</text>
</comment>
<dbReference type="PANTHER" id="PTHR30419:SF31">
    <property type="entry name" value="BLR3139 PROTEIN"/>
    <property type="match status" value="1"/>
</dbReference>
<dbReference type="Proteomes" id="UP000577707">
    <property type="component" value="Unassembled WGS sequence"/>
</dbReference>
<dbReference type="FunFam" id="1.10.10.10:FF:000001">
    <property type="entry name" value="LysR family transcriptional regulator"/>
    <property type="match status" value="1"/>
</dbReference>
<organism evidence="6 7">
    <name type="scientific">Nocardioides albus</name>
    <dbReference type="NCBI Taxonomy" id="1841"/>
    <lineage>
        <taxon>Bacteria</taxon>
        <taxon>Bacillati</taxon>
        <taxon>Actinomycetota</taxon>
        <taxon>Actinomycetes</taxon>
        <taxon>Propionibacteriales</taxon>
        <taxon>Nocardioidaceae</taxon>
        <taxon>Nocardioides</taxon>
    </lineage>
</organism>
<dbReference type="RefSeq" id="WP_229788833.1">
    <property type="nucleotide sequence ID" value="NZ_BMQT01000009.1"/>
</dbReference>
<evidence type="ECO:0000256" key="2">
    <source>
        <dbReference type="ARBA" id="ARBA00023015"/>
    </source>
</evidence>
<evidence type="ECO:0000256" key="3">
    <source>
        <dbReference type="ARBA" id="ARBA00023125"/>
    </source>
</evidence>
<dbReference type="PANTHER" id="PTHR30419">
    <property type="entry name" value="HTH-TYPE TRANSCRIPTIONAL REGULATOR YBHD"/>
    <property type="match status" value="1"/>
</dbReference>
<dbReference type="SUPFAM" id="SSF53850">
    <property type="entry name" value="Periplasmic binding protein-like II"/>
    <property type="match status" value="1"/>
</dbReference>
<dbReference type="SUPFAM" id="SSF46785">
    <property type="entry name" value="Winged helix' DNA-binding domain"/>
    <property type="match status" value="1"/>
</dbReference>
<sequence length="302" mass="32396">MSMDLRLLRYFVATADAGSATRAAEMLHVTQPVLSRQLRQLEANLGVPLFAREGRRLRLTRTAMDLLPRARDLLAHADDLERAVGLLASGRLDELHLAVPSTTLTDVLAPFLATLGPDDPVAMVRELDPRGAVAAVRAGADLAIVTRPPGRSLASRALAVLPVWAYVRPDDPWAGRGSVDVRDLVTRPLVLLTEDLRPRPLLDAAVEDAAVGYGDVVEVSNAQVAQALAASGRGVAIVSDDPRFGLLPLHIEAPAGRVRIRLYAAWDPQHHAADALAALADRLSAFCVERYGAEVAVRDAHS</sequence>
<dbReference type="InterPro" id="IPR050950">
    <property type="entry name" value="HTH-type_LysR_regulators"/>
</dbReference>
<dbReference type="AlphaFoldDB" id="A0A7W5A5V8"/>
<accession>A0A7W5A5V8</accession>
<evidence type="ECO:0000259" key="5">
    <source>
        <dbReference type="PROSITE" id="PS50931"/>
    </source>
</evidence>
<reference evidence="6 7" key="1">
    <citation type="submission" date="2020-08" db="EMBL/GenBank/DDBJ databases">
        <title>Genomic Encyclopedia of Type Strains, Phase III (KMG-III): the genomes of soil and plant-associated and newly described type strains.</title>
        <authorList>
            <person name="Whitman W."/>
        </authorList>
    </citation>
    <scope>NUCLEOTIDE SEQUENCE [LARGE SCALE GENOMIC DNA]</scope>
    <source>
        <strain evidence="6 7">CECT 3302</strain>
    </source>
</reference>
<proteinExistence type="inferred from homology"/>
<dbReference type="InterPro" id="IPR000847">
    <property type="entry name" value="LysR_HTH_N"/>
</dbReference>
<comment type="similarity">
    <text evidence="1">Belongs to the LysR transcriptional regulatory family.</text>
</comment>
<protein>
    <submittedName>
        <fullName evidence="6">DNA-binding transcriptional LysR family regulator</fullName>
    </submittedName>
</protein>
<evidence type="ECO:0000313" key="7">
    <source>
        <dbReference type="Proteomes" id="UP000577707"/>
    </source>
</evidence>
<dbReference type="PROSITE" id="PS50931">
    <property type="entry name" value="HTH_LYSR"/>
    <property type="match status" value="1"/>
</dbReference>
<evidence type="ECO:0000313" key="6">
    <source>
        <dbReference type="EMBL" id="MBB3089804.1"/>
    </source>
</evidence>
<dbReference type="Pfam" id="PF03466">
    <property type="entry name" value="LysR_substrate"/>
    <property type="match status" value="1"/>
</dbReference>
<dbReference type="GO" id="GO:0005829">
    <property type="term" value="C:cytosol"/>
    <property type="evidence" value="ECO:0007669"/>
    <property type="project" value="TreeGrafter"/>
</dbReference>
<dbReference type="Pfam" id="PF00126">
    <property type="entry name" value="HTH_1"/>
    <property type="match status" value="1"/>
</dbReference>
<gene>
    <name evidence="6" type="ORF">FHS12_002753</name>
</gene>
<keyword evidence="3 6" id="KW-0238">DNA-binding</keyword>
<dbReference type="Gene3D" id="3.40.190.10">
    <property type="entry name" value="Periplasmic binding protein-like II"/>
    <property type="match status" value="2"/>
</dbReference>
<dbReference type="InterPro" id="IPR036390">
    <property type="entry name" value="WH_DNA-bd_sf"/>
</dbReference>
<dbReference type="Gene3D" id="1.10.10.10">
    <property type="entry name" value="Winged helix-like DNA-binding domain superfamily/Winged helix DNA-binding domain"/>
    <property type="match status" value="1"/>
</dbReference>
<dbReference type="CDD" id="cd05466">
    <property type="entry name" value="PBP2_LTTR_substrate"/>
    <property type="match status" value="1"/>
</dbReference>
<dbReference type="InterPro" id="IPR005119">
    <property type="entry name" value="LysR_subst-bd"/>
</dbReference>
<feature type="domain" description="HTH lysR-type" evidence="5">
    <location>
        <begin position="3"/>
        <end position="60"/>
    </location>
</feature>
<name>A0A7W5A5V8_9ACTN</name>
<dbReference type="EMBL" id="JACHXG010000005">
    <property type="protein sequence ID" value="MBB3089804.1"/>
    <property type="molecule type" value="Genomic_DNA"/>
</dbReference>
<keyword evidence="4" id="KW-0804">Transcription</keyword>
<keyword evidence="7" id="KW-1185">Reference proteome</keyword>
<keyword evidence="2" id="KW-0805">Transcription regulation</keyword>
<dbReference type="GO" id="GO:0003700">
    <property type="term" value="F:DNA-binding transcription factor activity"/>
    <property type="evidence" value="ECO:0007669"/>
    <property type="project" value="InterPro"/>
</dbReference>
<evidence type="ECO:0000256" key="1">
    <source>
        <dbReference type="ARBA" id="ARBA00009437"/>
    </source>
</evidence>
<dbReference type="GO" id="GO:0003677">
    <property type="term" value="F:DNA binding"/>
    <property type="evidence" value="ECO:0007669"/>
    <property type="project" value="UniProtKB-KW"/>
</dbReference>
<dbReference type="InterPro" id="IPR036388">
    <property type="entry name" value="WH-like_DNA-bd_sf"/>
</dbReference>
<dbReference type="PRINTS" id="PR00039">
    <property type="entry name" value="HTHLYSR"/>
</dbReference>
<evidence type="ECO:0000256" key="4">
    <source>
        <dbReference type="ARBA" id="ARBA00023163"/>
    </source>
</evidence>